<sequence>MDTANSILFRSVFFCLIRSYLIIW</sequence>
<reference evidence="1" key="2">
    <citation type="journal article" date="2015" name="Data Brief">
        <title>Shoot transcriptome of the giant reed, Arundo donax.</title>
        <authorList>
            <person name="Barrero R.A."/>
            <person name="Guerrero F.D."/>
            <person name="Moolhuijzen P."/>
            <person name="Goolsby J.A."/>
            <person name="Tidwell J."/>
            <person name="Bellgard S.E."/>
            <person name="Bellgard M.I."/>
        </authorList>
    </citation>
    <scope>NUCLEOTIDE SEQUENCE</scope>
    <source>
        <tissue evidence="1">Shoot tissue taken approximately 20 cm above the soil surface</tissue>
    </source>
</reference>
<reference evidence="1" key="1">
    <citation type="submission" date="2014-09" db="EMBL/GenBank/DDBJ databases">
        <authorList>
            <person name="Magalhaes I.L.F."/>
            <person name="Oliveira U."/>
            <person name="Santos F.R."/>
            <person name="Vidigal T.H.D.A."/>
            <person name="Brescovit A.D."/>
            <person name="Santos A.J."/>
        </authorList>
    </citation>
    <scope>NUCLEOTIDE SEQUENCE</scope>
    <source>
        <tissue evidence="1">Shoot tissue taken approximately 20 cm above the soil surface</tissue>
    </source>
</reference>
<dbReference type="EMBL" id="GBRH01238152">
    <property type="protein sequence ID" value="JAD59743.1"/>
    <property type="molecule type" value="Transcribed_RNA"/>
</dbReference>
<evidence type="ECO:0000313" key="1">
    <source>
        <dbReference type="EMBL" id="JAD59743.1"/>
    </source>
</evidence>
<protein>
    <submittedName>
        <fullName evidence="1">Uncharacterized protein</fullName>
    </submittedName>
</protein>
<proteinExistence type="predicted"/>
<dbReference type="AlphaFoldDB" id="A0A0A9BC67"/>
<accession>A0A0A9BC67</accession>
<name>A0A0A9BC67_ARUDO</name>
<organism evidence="1">
    <name type="scientific">Arundo donax</name>
    <name type="common">Giant reed</name>
    <name type="synonym">Donax arundinaceus</name>
    <dbReference type="NCBI Taxonomy" id="35708"/>
    <lineage>
        <taxon>Eukaryota</taxon>
        <taxon>Viridiplantae</taxon>
        <taxon>Streptophyta</taxon>
        <taxon>Embryophyta</taxon>
        <taxon>Tracheophyta</taxon>
        <taxon>Spermatophyta</taxon>
        <taxon>Magnoliopsida</taxon>
        <taxon>Liliopsida</taxon>
        <taxon>Poales</taxon>
        <taxon>Poaceae</taxon>
        <taxon>PACMAD clade</taxon>
        <taxon>Arundinoideae</taxon>
        <taxon>Arundineae</taxon>
        <taxon>Arundo</taxon>
    </lineage>
</organism>